<name>A0A5B8A4C7_9BACT</name>
<feature type="chain" id="PRO_5022775830" evidence="1">
    <location>
        <begin position="24"/>
        <end position="195"/>
    </location>
</feature>
<dbReference type="OrthoDB" id="5442117at2"/>
<proteinExistence type="predicted"/>
<sequence length="195" mass="21935">MINRLPLLFALLAASLCSTASFAQQISEMEETAAAPAVDLQKLDQTYGFQDLKFETPVSAVKHLVLVETTGQTKIYRRTTDSKALGNAQVATLLYFFYKGKLTSVRLTTKGYTNSRALLDHFTELYGTGFQANEHTEKRSWTGKKVYLGYEESPLTNDATVYLWSTKLTNQRRADEQKAAQTVTPSHRTITLPRR</sequence>
<dbReference type="KEGG" id="hyj:FHG12_16320"/>
<accession>A0A5B8A4C7</accession>
<dbReference type="RefSeq" id="WP_139516740.1">
    <property type="nucleotide sequence ID" value="NZ_CP040896.1"/>
</dbReference>
<evidence type="ECO:0000313" key="2">
    <source>
        <dbReference type="EMBL" id="QDA61566.1"/>
    </source>
</evidence>
<organism evidence="2 3">
    <name type="scientific">Hymenobacter jejuensis</name>
    <dbReference type="NCBI Taxonomy" id="2502781"/>
    <lineage>
        <taxon>Bacteria</taxon>
        <taxon>Pseudomonadati</taxon>
        <taxon>Bacteroidota</taxon>
        <taxon>Cytophagia</taxon>
        <taxon>Cytophagales</taxon>
        <taxon>Hymenobacteraceae</taxon>
        <taxon>Hymenobacter</taxon>
    </lineage>
</organism>
<reference evidence="2 3" key="1">
    <citation type="submission" date="2019-06" db="EMBL/GenBank/DDBJ databases">
        <authorList>
            <person name="Srinivasan S."/>
        </authorList>
    </citation>
    <scope>NUCLEOTIDE SEQUENCE [LARGE SCALE GENOMIC DNA]</scope>
    <source>
        <strain evidence="2 3">17J68-5</strain>
    </source>
</reference>
<gene>
    <name evidence="2" type="ORF">FHG12_16320</name>
</gene>
<keyword evidence="1" id="KW-0732">Signal</keyword>
<dbReference type="EMBL" id="CP040896">
    <property type="protein sequence ID" value="QDA61566.1"/>
    <property type="molecule type" value="Genomic_DNA"/>
</dbReference>
<evidence type="ECO:0000313" key="3">
    <source>
        <dbReference type="Proteomes" id="UP000305398"/>
    </source>
</evidence>
<protein>
    <submittedName>
        <fullName evidence="2">Uncharacterized protein</fullName>
    </submittedName>
</protein>
<keyword evidence="3" id="KW-1185">Reference proteome</keyword>
<dbReference type="AlphaFoldDB" id="A0A5B8A4C7"/>
<feature type="signal peptide" evidence="1">
    <location>
        <begin position="1"/>
        <end position="23"/>
    </location>
</feature>
<dbReference type="Proteomes" id="UP000305398">
    <property type="component" value="Chromosome"/>
</dbReference>
<evidence type="ECO:0000256" key="1">
    <source>
        <dbReference type="SAM" id="SignalP"/>
    </source>
</evidence>